<keyword evidence="3" id="KW-1185">Reference proteome</keyword>
<protein>
    <submittedName>
        <fullName evidence="2">Uncharacterized protein</fullName>
    </submittedName>
</protein>
<dbReference type="EMBL" id="RWGY01000139">
    <property type="protein sequence ID" value="TVU03826.1"/>
    <property type="molecule type" value="Genomic_DNA"/>
</dbReference>
<comment type="caution">
    <text evidence="2">The sequence shown here is derived from an EMBL/GenBank/DDBJ whole genome shotgun (WGS) entry which is preliminary data.</text>
</comment>
<evidence type="ECO:0000313" key="2">
    <source>
        <dbReference type="EMBL" id="TVU03826.1"/>
    </source>
</evidence>
<dbReference type="PANTHER" id="PTHR33207">
    <property type="entry name" value="F-BOX DOMAIN CONTAINING PROTEIN-RELATED"/>
    <property type="match status" value="1"/>
</dbReference>
<dbReference type="OrthoDB" id="695793at2759"/>
<feature type="compositionally biased region" description="Basic residues" evidence="1">
    <location>
        <begin position="24"/>
        <end position="41"/>
    </location>
</feature>
<dbReference type="Proteomes" id="UP000324897">
    <property type="component" value="Unassembled WGS sequence"/>
</dbReference>
<feature type="region of interest" description="Disordered" evidence="1">
    <location>
        <begin position="24"/>
        <end position="51"/>
    </location>
</feature>
<evidence type="ECO:0000256" key="1">
    <source>
        <dbReference type="SAM" id="MobiDB-lite"/>
    </source>
</evidence>
<dbReference type="Gramene" id="TVU03826">
    <property type="protein sequence ID" value="TVU03826"/>
    <property type="gene ID" value="EJB05_50635"/>
</dbReference>
<organism evidence="2 3">
    <name type="scientific">Eragrostis curvula</name>
    <name type="common">weeping love grass</name>
    <dbReference type="NCBI Taxonomy" id="38414"/>
    <lineage>
        <taxon>Eukaryota</taxon>
        <taxon>Viridiplantae</taxon>
        <taxon>Streptophyta</taxon>
        <taxon>Embryophyta</taxon>
        <taxon>Tracheophyta</taxon>
        <taxon>Spermatophyta</taxon>
        <taxon>Magnoliopsida</taxon>
        <taxon>Liliopsida</taxon>
        <taxon>Poales</taxon>
        <taxon>Poaceae</taxon>
        <taxon>PACMAD clade</taxon>
        <taxon>Chloridoideae</taxon>
        <taxon>Eragrostideae</taxon>
        <taxon>Eragrostidinae</taxon>
        <taxon>Eragrostis</taxon>
    </lineage>
</organism>
<proteinExistence type="predicted"/>
<feature type="non-terminal residue" evidence="2">
    <location>
        <position position="1"/>
    </location>
</feature>
<evidence type="ECO:0000313" key="3">
    <source>
        <dbReference type="Proteomes" id="UP000324897"/>
    </source>
</evidence>
<accession>A0A5J9SXT2</accession>
<name>A0A5J9SXT2_9POAL</name>
<reference evidence="2 3" key="1">
    <citation type="journal article" date="2019" name="Sci. Rep.">
        <title>A high-quality genome of Eragrostis curvula grass provides insights into Poaceae evolution and supports new strategies to enhance forage quality.</title>
        <authorList>
            <person name="Carballo J."/>
            <person name="Santos B.A.C.M."/>
            <person name="Zappacosta D."/>
            <person name="Garbus I."/>
            <person name="Selva J.P."/>
            <person name="Gallo C.A."/>
            <person name="Diaz A."/>
            <person name="Albertini E."/>
            <person name="Caccamo M."/>
            <person name="Echenique V."/>
        </authorList>
    </citation>
    <scope>NUCLEOTIDE SEQUENCE [LARGE SCALE GENOMIC DNA]</scope>
    <source>
        <strain evidence="3">cv. Victoria</strain>
        <tissue evidence="2">Leaf</tissue>
    </source>
</reference>
<dbReference type="AlphaFoldDB" id="A0A5J9SXT2"/>
<sequence length="360" mass="40360">MEDESRRRRLRQIAAGRKCIQGRGHTRVRAHRGHQHRRPCRRAPGARPPARELTSLPCSRCRRVIAADGFLRRFRSLHGPLVVGHFYAGADTAFVPAPTQPAEDATAGDVSSHVSLSFLCRNFATTSDLFLTDSRGGLLAFVRWDPKDIVSSRWTRYPRVVVCDPWTRQHRVVPSPTPGQALVCLGTFLLDADEAGTVPDMSNFRLLRAYLVRDTQNMRIYAQVSMFSAKEDRWVLLTSPIVDDNGVCVAALLSGPNISKVCVERAGGSLFWSFRGRYVVHVNESTGAFSSFLIPFPPGQSGFYWDTYDRRKLRVVGNAAREVRVVCIVGEENLEVFRLMHGQEGEPRAETWRRRAAAGV</sequence>
<gene>
    <name evidence="2" type="ORF">EJB05_50635</name>
</gene>